<dbReference type="AlphaFoldDB" id="A0A485CKT3"/>
<evidence type="ECO:0000256" key="1">
    <source>
        <dbReference type="SAM" id="MobiDB-lite"/>
    </source>
</evidence>
<organism evidence="2 3">
    <name type="scientific">Raoultella terrigena</name>
    <name type="common">Klebsiella terrigena</name>
    <dbReference type="NCBI Taxonomy" id="577"/>
    <lineage>
        <taxon>Bacteria</taxon>
        <taxon>Pseudomonadati</taxon>
        <taxon>Pseudomonadota</taxon>
        <taxon>Gammaproteobacteria</taxon>
        <taxon>Enterobacterales</taxon>
        <taxon>Enterobacteriaceae</taxon>
        <taxon>Klebsiella/Raoultella group</taxon>
        <taxon>Raoultella</taxon>
    </lineage>
</organism>
<sequence>MSHYPSLFAPLDLGFTQLKNRVLMGSMHTGWRNTPTARSGWRPFTPSARVTGLR</sequence>
<evidence type="ECO:0000313" key="3">
    <source>
        <dbReference type="Proteomes" id="UP000332594"/>
    </source>
</evidence>
<evidence type="ECO:0000313" key="2">
    <source>
        <dbReference type="EMBL" id="VFS85336.1"/>
    </source>
</evidence>
<dbReference type="GO" id="GO:0008670">
    <property type="term" value="F:2,4-dienoyl-CoA reductase (NADPH) activity"/>
    <property type="evidence" value="ECO:0007669"/>
    <property type="project" value="UniProtKB-EC"/>
</dbReference>
<name>A0A485CKT3_RAOTE</name>
<dbReference type="EC" id="1.3.1.34" evidence="2"/>
<keyword evidence="2" id="KW-0560">Oxidoreductase</keyword>
<protein>
    <submittedName>
        <fullName evidence="2">2,4-dienoyl-CoA reductase [NADPH]</fullName>
        <ecNumber evidence="2">1.3.1.34</ecNumber>
    </submittedName>
</protein>
<reference evidence="2 3" key="1">
    <citation type="submission" date="2019-03" db="EMBL/GenBank/DDBJ databases">
        <authorList>
            <consortium name="Pathogen Informatics"/>
        </authorList>
    </citation>
    <scope>NUCLEOTIDE SEQUENCE [LARGE SCALE GENOMIC DNA]</scope>
    <source>
        <strain evidence="2 3">NCTC13038</strain>
    </source>
</reference>
<feature type="region of interest" description="Disordered" evidence="1">
    <location>
        <begin position="34"/>
        <end position="54"/>
    </location>
</feature>
<dbReference type="Proteomes" id="UP000332594">
    <property type="component" value="Unassembled WGS sequence"/>
</dbReference>
<proteinExistence type="predicted"/>
<dbReference type="SUPFAM" id="SSF51395">
    <property type="entry name" value="FMN-linked oxidoreductases"/>
    <property type="match status" value="1"/>
</dbReference>
<accession>A0A485CKT3</accession>
<gene>
    <name evidence="2" type="primary">fadH_1</name>
    <name evidence="2" type="ORF">NCTC13038_05097</name>
</gene>
<dbReference type="EMBL" id="CAADJG010000002">
    <property type="protein sequence ID" value="VFS85336.1"/>
    <property type="molecule type" value="Genomic_DNA"/>
</dbReference>